<accession>A0ACB8BXM4</accession>
<comment type="caution">
    <text evidence="1">The sequence shown here is derived from an EMBL/GenBank/DDBJ whole genome shotgun (WGS) entry which is preliminary data.</text>
</comment>
<dbReference type="Proteomes" id="UP000790709">
    <property type="component" value="Unassembled WGS sequence"/>
</dbReference>
<keyword evidence="2" id="KW-1185">Reference proteome</keyword>
<evidence type="ECO:0000313" key="2">
    <source>
        <dbReference type="Proteomes" id="UP000790709"/>
    </source>
</evidence>
<organism evidence="1 2">
    <name type="scientific">Leucogyrophana mollusca</name>
    <dbReference type="NCBI Taxonomy" id="85980"/>
    <lineage>
        <taxon>Eukaryota</taxon>
        <taxon>Fungi</taxon>
        <taxon>Dikarya</taxon>
        <taxon>Basidiomycota</taxon>
        <taxon>Agaricomycotina</taxon>
        <taxon>Agaricomycetes</taxon>
        <taxon>Agaricomycetidae</taxon>
        <taxon>Boletales</taxon>
        <taxon>Boletales incertae sedis</taxon>
        <taxon>Leucogyrophana</taxon>
    </lineage>
</organism>
<gene>
    <name evidence="1" type="ORF">BV22DRAFT_1028657</name>
</gene>
<reference evidence="1" key="1">
    <citation type="journal article" date="2021" name="New Phytol.">
        <title>Evolutionary innovations through gain and loss of genes in the ectomycorrhizal Boletales.</title>
        <authorList>
            <person name="Wu G."/>
            <person name="Miyauchi S."/>
            <person name="Morin E."/>
            <person name="Kuo A."/>
            <person name="Drula E."/>
            <person name="Varga T."/>
            <person name="Kohler A."/>
            <person name="Feng B."/>
            <person name="Cao Y."/>
            <person name="Lipzen A."/>
            <person name="Daum C."/>
            <person name="Hundley H."/>
            <person name="Pangilinan J."/>
            <person name="Johnson J."/>
            <person name="Barry K."/>
            <person name="LaButti K."/>
            <person name="Ng V."/>
            <person name="Ahrendt S."/>
            <person name="Min B."/>
            <person name="Choi I.G."/>
            <person name="Park H."/>
            <person name="Plett J.M."/>
            <person name="Magnuson J."/>
            <person name="Spatafora J.W."/>
            <person name="Nagy L.G."/>
            <person name="Henrissat B."/>
            <person name="Grigoriev I.V."/>
            <person name="Yang Z.L."/>
            <person name="Xu J."/>
            <person name="Martin F.M."/>
        </authorList>
    </citation>
    <scope>NUCLEOTIDE SEQUENCE</scope>
    <source>
        <strain evidence="1">KUC20120723A-06</strain>
    </source>
</reference>
<proteinExistence type="predicted"/>
<sequence length="348" mass="37665">MVLSSDTAALIGFGCEAVLYGGYCVLFIVSLMVLLRRKSSTRSISNPVLLANCLLFLCCTTHFALEFNHYCTTLQSTGVPGYSQENRPLAAADFLISLTDLIGDLILLYRCWMVWGKNYYVIILPFFTAIAGFACIMEVFHDVLILVSEGSAAGTPPADLVPLGIAGYVLPLATNVVVTGLIAYRIWDSSRDINYNLIGGTGAARRALTLIIESGALYLVVQLIFVVLFAMANPAEAIMGVIAVQIYGIAPTLIIIRVSLGISSEHTSKTMASTNIEWMTHRPNATGTSATRFTTDADITTDTDVEHIKQVEKGYEGVVEVLQMRDIDLERAQNMDASGSEDGGRSPV</sequence>
<evidence type="ECO:0000313" key="1">
    <source>
        <dbReference type="EMBL" id="KAH7930154.1"/>
    </source>
</evidence>
<name>A0ACB8BXM4_9AGAM</name>
<dbReference type="EMBL" id="MU266334">
    <property type="protein sequence ID" value="KAH7930154.1"/>
    <property type="molecule type" value="Genomic_DNA"/>
</dbReference>
<protein>
    <submittedName>
        <fullName evidence="1">Uncharacterized protein</fullName>
    </submittedName>
</protein>